<comment type="caution">
    <text evidence="1">The sequence shown here is derived from an EMBL/GenBank/DDBJ whole genome shotgun (WGS) entry which is preliminary data.</text>
</comment>
<dbReference type="AlphaFoldDB" id="A0A9Q9S4N3"/>
<gene>
    <name evidence="1" type="ORF">C2S_2813</name>
</gene>
<evidence type="ECO:0000313" key="2">
    <source>
        <dbReference type="Proteomes" id="UP000760494"/>
    </source>
</evidence>
<protein>
    <submittedName>
        <fullName evidence="1">Uncharacterized protein</fullName>
    </submittedName>
</protein>
<evidence type="ECO:0000313" key="1">
    <source>
        <dbReference type="EMBL" id="VTT83005.1"/>
    </source>
</evidence>
<proteinExistence type="predicted"/>
<organism evidence="1 2">
    <name type="scientific">Fusarium fujikuroi</name>
    <name type="common">Bakanae and foot rot disease fungus</name>
    <name type="synonym">Gibberella fujikuroi</name>
    <dbReference type="NCBI Taxonomy" id="5127"/>
    <lineage>
        <taxon>Eukaryota</taxon>
        <taxon>Fungi</taxon>
        <taxon>Dikarya</taxon>
        <taxon>Ascomycota</taxon>
        <taxon>Pezizomycotina</taxon>
        <taxon>Sordariomycetes</taxon>
        <taxon>Hypocreomycetidae</taxon>
        <taxon>Hypocreales</taxon>
        <taxon>Nectriaceae</taxon>
        <taxon>Fusarium</taxon>
        <taxon>Fusarium fujikuroi species complex</taxon>
    </lineage>
</organism>
<reference evidence="1" key="1">
    <citation type="submission" date="2019-05" db="EMBL/GenBank/DDBJ databases">
        <authorList>
            <person name="Piombo E."/>
        </authorList>
    </citation>
    <scope>NUCLEOTIDE SEQUENCE</scope>
    <source>
        <strain evidence="1">C2S</strain>
    </source>
</reference>
<dbReference type="EMBL" id="CABFJX010000418">
    <property type="protein sequence ID" value="VTT83005.1"/>
    <property type="molecule type" value="Genomic_DNA"/>
</dbReference>
<sequence>MSGVSEGQEAPRFALEVSSLRHWDRVTFYTDLPIEEQDAAWIGQLRDELQEQLIGLGQCTSKLNAEGRLNRDRWERRVMLQGSAGRNIVRSGGFAGNMTRSYC</sequence>
<dbReference type="Proteomes" id="UP000760494">
    <property type="component" value="Unassembled WGS sequence"/>
</dbReference>
<name>A0A9Q9S4N3_FUSFU</name>
<accession>A0A9Q9S4N3</accession>